<sequence length="210" mass="21977">MERKKLFAILISLVIALIVTLVIVRASNAKYVQASKTVTAYRAVGLIPARTPVQQNQVEEVQVHPTSLDGLAKDVVGKSLLTKVMPGNLIYQNEISQTPESLKPGWVSVTVPVTLASSGDATAGDMVDVYTAGGNNNQPANRLVGDVEVLGVLDSGGNYVTVGSDSGVADVIKNGANKVPAAATLMVPAEKAQEIVTNAKQPGVHLVRVK</sequence>
<dbReference type="RefSeq" id="WP_190259051.1">
    <property type="nucleotide sequence ID" value="NZ_QFGA01000003.1"/>
</dbReference>
<reference evidence="1 2" key="1">
    <citation type="journal article" date="2018" name="Environ. Microbiol.">
        <title>Novel energy conservation strategies and behaviour of Pelotomaculum schinkii driving syntrophic propionate catabolism.</title>
        <authorList>
            <person name="Hidalgo-Ahumada C.A.P."/>
            <person name="Nobu M.K."/>
            <person name="Narihiro T."/>
            <person name="Tamaki H."/>
            <person name="Liu W.T."/>
            <person name="Kamagata Y."/>
            <person name="Stams A.J.M."/>
            <person name="Imachi H."/>
            <person name="Sousa D.Z."/>
        </authorList>
    </citation>
    <scope>NUCLEOTIDE SEQUENCE [LARGE SCALE GENOMIC DNA]</scope>
    <source>
        <strain evidence="1 2">HH</strain>
    </source>
</reference>
<dbReference type="AlphaFoldDB" id="A0A4Y7R716"/>
<name>A0A4Y7R716_9FIRM</name>
<protein>
    <recommendedName>
        <fullName evidence="3">SAF domain-containing protein</fullName>
    </recommendedName>
</protein>
<keyword evidence="2" id="KW-1185">Reference proteome</keyword>
<dbReference type="EMBL" id="QFGA01000003">
    <property type="protein sequence ID" value="TEB04715.1"/>
    <property type="molecule type" value="Genomic_DNA"/>
</dbReference>
<dbReference type="Proteomes" id="UP000298324">
    <property type="component" value="Unassembled WGS sequence"/>
</dbReference>
<gene>
    <name evidence="1" type="ORF">Psch_03477</name>
</gene>
<evidence type="ECO:0008006" key="3">
    <source>
        <dbReference type="Google" id="ProtNLM"/>
    </source>
</evidence>
<evidence type="ECO:0000313" key="1">
    <source>
        <dbReference type="EMBL" id="TEB04715.1"/>
    </source>
</evidence>
<proteinExistence type="predicted"/>
<accession>A0A4Y7R716</accession>
<organism evidence="1 2">
    <name type="scientific">Pelotomaculum schinkii</name>
    <dbReference type="NCBI Taxonomy" id="78350"/>
    <lineage>
        <taxon>Bacteria</taxon>
        <taxon>Bacillati</taxon>
        <taxon>Bacillota</taxon>
        <taxon>Clostridia</taxon>
        <taxon>Eubacteriales</taxon>
        <taxon>Desulfotomaculaceae</taxon>
        <taxon>Pelotomaculum</taxon>
    </lineage>
</organism>
<comment type="caution">
    <text evidence="1">The sequence shown here is derived from an EMBL/GenBank/DDBJ whole genome shotgun (WGS) entry which is preliminary data.</text>
</comment>
<evidence type="ECO:0000313" key="2">
    <source>
        <dbReference type="Proteomes" id="UP000298324"/>
    </source>
</evidence>